<dbReference type="SMART" id="SM00256">
    <property type="entry name" value="FBOX"/>
    <property type="match status" value="1"/>
</dbReference>
<dbReference type="InterPro" id="IPR036047">
    <property type="entry name" value="F-box-like_dom_sf"/>
</dbReference>
<protein>
    <recommendedName>
        <fullName evidence="1">F-box domain-containing protein</fullName>
    </recommendedName>
</protein>
<accession>A0AAV1VQE8</accession>
<proteinExistence type="predicted"/>
<dbReference type="InterPro" id="IPR055290">
    <property type="entry name" value="At3g26010-like"/>
</dbReference>
<dbReference type="PANTHER" id="PTHR35546">
    <property type="entry name" value="F-BOX PROTEIN INTERACTION DOMAIN PROTEIN-RELATED"/>
    <property type="match status" value="1"/>
</dbReference>
<feature type="domain" description="F-box" evidence="1">
    <location>
        <begin position="8"/>
        <end position="47"/>
    </location>
</feature>
<dbReference type="AlphaFoldDB" id="A0AAV1VQE8"/>
<evidence type="ECO:0000313" key="2">
    <source>
        <dbReference type="EMBL" id="CAL0299196.1"/>
    </source>
</evidence>
<gene>
    <name evidence="2" type="ORF">LLUT_LOCUS256</name>
</gene>
<name>A0AAV1VQE8_LUPLU</name>
<sequence length="400" mass="46107">MATIVASMEYLVTEILLRLPVKSVLKFKCVSKQWFALISDPKFCHSHTLRLYRTSQLFPSALLLAPVDSSTCQIISLKSINASDSSKFRNVKVPMGTVIQSCNGLLLIERISSEDFSEVDYFISNPTTNKSVPVIFPTQQFSSSVLSLFICFEPMKSLHYKLVSIRVKNYISFSDMSDIVIPTNIIDTEYVINVYSSETSSWSEPGFTFTCHGYKPPIRTNTVYFNGSLYWHNDGLRKFYYFDLDSQILKTCPTPLNMDDNGISKFCESGGHLYFVHKPVSEFMLYIMELKEESSEWALRFHLKLRESRFQLLLCFPYCVVKQENDEESMLLNCLNEKVLFYNLGDAKFRDLNTHCPFLVIESCSLVYQYHENLSCIAPTQKICKLQVLFCFHIFCCYAN</sequence>
<dbReference type="Pfam" id="PF00646">
    <property type="entry name" value="F-box"/>
    <property type="match status" value="1"/>
</dbReference>
<keyword evidence="3" id="KW-1185">Reference proteome</keyword>
<dbReference type="PANTHER" id="PTHR35546:SF25">
    <property type="entry name" value="F-BOX DOMAIN-CONTAINING PROTEIN"/>
    <property type="match status" value="1"/>
</dbReference>
<reference evidence="2 3" key="1">
    <citation type="submission" date="2024-03" db="EMBL/GenBank/DDBJ databases">
        <authorList>
            <person name="Martinez-Hernandez J."/>
        </authorList>
    </citation>
    <scope>NUCLEOTIDE SEQUENCE [LARGE SCALE GENOMIC DNA]</scope>
</reference>
<dbReference type="SUPFAM" id="SSF81383">
    <property type="entry name" value="F-box domain"/>
    <property type="match status" value="1"/>
</dbReference>
<dbReference type="Proteomes" id="UP001497480">
    <property type="component" value="Unassembled WGS sequence"/>
</dbReference>
<dbReference type="CDD" id="cd22157">
    <property type="entry name" value="F-box_AtFBW1-like"/>
    <property type="match status" value="1"/>
</dbReference>
<evidence type="ECO:0000259" key="1">
    <source>
        <dbReference type="SMART" id="SM00256"/>
    </source>
</evidence>
<organism evidence="2 3">
    <name type="scientific">Lupinus luteus</name>
    <name type="common">European yellow lupine</name>
    <dbReference type="NCBI Taxonomy" id="3873"/>
    <lineage>
        <taxon>Eukaryota</taxon>
        <taxon>Viridiplantae</taxon>
        <taxon>Streptophyta</taxon>
        <taxon>Embryophyta</taxon>
        <taxon>Tracheophyta</taxon>
        <taxon>Spermatophyta</taxon>
        <taxon>Magnoliopsida</taxon>
        <taxon>eudicotyledons</taxon>
        <taxon>Gunneridae</taxon>
        <taxon>Pentapetalae</taxon>
        <taxon>rosids</taxon>
        <taxon>fabids</taxon>
        <taxon>Fabales</taxon>
        <taxon>Fabaceae</taxon>
        <taxon>Papilionoideae</taxon>
        <taxon>50 kb inversion clade</taxon>
        <taxon>genistoids sensu lato</taxon>
        <taxon>core genistoids</taxon>
        <taxon>Genisteae</taxon>
        <taxon>Lupinus</taxon>
    </lineage>
</organism>
<evidence type="ECO:0000313" key="3">
    <source>
        <dbReference type="Proteomes" id="UP001497480"/>
    </source>
</evidence>
<comment type="caution">
    <text evidence="2">The sequence shown here is derived from an EMBL/GenBank/DDBJ whole genome shotgun (WGS) entry which is preliminary data.</text>
</comment>
<dbReference type="InterPro" id="IPR001810">
    <property type="entry name" value="F-box_dom"/>
</dbReference>
<dbReference type="EMBL" id="CAXHTB010000001">
    <property type="protein sequence ID" value="CAL0299196.1"/>
    <property type="molecule type" value="Genomic_DNA"/>
</dbReference>